<sequence length="161" mass="18746">MKLQSLFNNRTENLGVKISLVDLKKLLDDGNKKFHFKWLSENSFVISLNFSFGTNLVFDTNYPNTKSDIIFYGNLAKLEDSKTEIKLKTKKKSFLLVLMIVLPVMLLILQSFLKIEFPVFLVALFLFPILIIGLLNFIKSEENRLLRVFIEFLNNRLNSYS</sequence>
<comment type="caution">
    <text evidence="2">The sequence shown here is derived from an EMBL/GenBank/DDBJ whole genome shotgun (WGS) entry which is preliminary data.</text>
</comment>
<keyword evidence="3" id="KW-1185">Reference proteome</keyword>
<evidence type="ECO:0000313" key="2">
    <source>
        <dbReference type="EMBL" id="PWL37616.1"/>
    </source>
</evidence>
<gene>
    <name evidence="2" type="ORF">DKG77_15050</name>
</gene>
<dbReference type="OrthoDB" id="1450277at2"/>
<accession>A0A316KVI8</accession>
<feature type="transmembrane region" description="Helical" evidence="1">
    <location>
        <begin position="119"/>
        <end position="138"/>
    </location>
</feature>
<dbReference type="AlphaFoldDB" id="A0A316KVI8"/>
<dbReference type="EMBL" id="QGEG01000004">
    <property type="protein sequence ID" value="PWL37616.1"/>
    <property type="molecule type" value="Genomic_DNA"/>
</dbReference>
<organism evidence="2 3">
    <name type="scientific">Flagellimonas aquimarina</name>
    <dbReference type="NCBI Taxonomy" id="2201895"/>
    <lineage>
        <taxon>Bacteria</taxon>
        <taxon>Pseudomonadati</taxon>
        <taxon>Bacteroidota</taxon>
        <taxon>Flavobacteriia</taxon>
        <taxon>Flavobacteriales</taxon>
        <taxon>Flavobacteriaceae</taxon>
        <taxon>Flagellimonas</taxon>
    </lineage>
</organism>
<evidence type="ECO:0000256" key="1">
    <source>
        <dbReference type="SAM" id="Phobius"/>
    </source>
</evidence>
<name>A0A316KVI8_9FLAO</name>
<keyword evidence="1" id="KW-1133">Transmembrane helix</keyword>
<evidence type="ECO:0000313" key="3">
    <source>
        <dbReference type="Proteomes" id="UP000245762"/>
    </source>
</evidence>
<keyword evidence="1" id="KW-0812">Transmembrane</keyword>
<reference evidence="2 3" key="1">
    <citation type="submission" date="2018-05" db="EMBL/GenBank/DDBJ databases">
        <title>Complete genome sequence of Flagellimonas aquimarina ECD12 isolated from seaweed Ecklonia cava.</title>
        <authorList>
            <person name="Choi S."/>
            <person name="Seong C."/>
        </authorList>
    </citation>
    <scope>NUCLEOTIDE SEQUENCE [LARGE SCALE GENOMIC DNA]</scope>
    <source>
        <strain evidence="2 3">ECD12</strain>
    </source>
</reference>
<feature type="transmembrane region" description="Helical" evidence="1">
    <location>
        <begin position="94"/>
        <end position="113"/>
    </location>
</feature>
<dbReference type="RefSeq" id="WP_109664743.1">
    <property type="nucleotide sequence ID" value="NZ_QGEG01000004.1"/>
</dbReference>
<proteinExistence type="predicted"/>
<protein>
    <submittedName>
        <fullName evidence="2">Uncharacterized protein</fullName>
    </submittedName>
</protein>
<keyword evidence="1" id="KW-0472">Membrane</keyword>
<dbReference type="Proteomes" id="UP000245762">
    <property type="component" value="Unassembled WGS sequence"/>
</dbReference>